<reference evidence="4 5" key="1">
    <citation type="submission" date="2022-10" db="EMBL/GenBank/DDBJ databases">
        <title>The complete genomes of actinobacterial strains from the NBC collection.</title>
        <authorList>
            <person name="Joergensen T.S."/>
            <person name="Alvarez Arevalo M."/>
            <person name="Sterndorff E.B."/>
            <person name="Faurdal D."/>
            <person name="Vuksanovic O."/>
            <person name="Mourched A.-S."/>
            <person name="Charusanti P."/>
            <person name="Shaw S."/>
            <person name="Blin K."/>
            <person name="Weber T."/>
        </authorList>
    </citation>
    <scope>NUCLEOTIDE SEQUENCE [LARGE SCALE GENOMIC DNA]</scope>
    <source>
        <strain evidence="4 5">NBC_00123</strain>
    </source>
</reference>
<evidence type="ECO:0000259" key="3">
    <source>
        <dbReference type="Pfam" id="PF00291"/>
    </source>
</evidence>
<dbReference type="SUPFAM" id="SSF53686">
    <property type="entry name" value="Tryptophan synthase beta subunit-like PLP-dependent enzymes"/>
    <property type="match status" value="1"/>
</dbReference>
<protein>
    <submittedName>
        <fullName evidence="4">Pyridoxal-phosphate dependent enzyme</fullName>
    </submittedName>
</protein>
<dbReference type="PANTHER" id="PTHR10314">
    <property type="entry name" value="CYSTATHIONINE BETA-SYNTHASE"/>
    <property type="match status" value="1"/>
</dbReference>
<feature type="domain" description="Tryptophan synthase beta chain-like PALP" evidence="3">
    <location>
        <begin position="36"/>
        <end position="324"/>
    </location>
</feature>
<evidence type="ECO:0000256" key="2">
    <source>
        <dbReference type="ARBA" id="ARBA00022898"/>
    </source>
</evidence>
<comment type="cofactor">
    <cofactor evidence="1">
        <name>pyridoxal 5'-phosphate</name>
        <dbReference type="ChEBI" id="CHEBI:597326"/>
    </cofactor>
</comment>
<name>A0ABZ1L8A5_9ACTN</name>
<accession>A0ABZ1L8A5</accession>
<keyword evidence="2" id="KW-0663">Pyridoxal phosphate</keyword>
<sequence length="339" mass="35791">MIQPLQAELSAGPFPLPDFPALHRAHPRLVPFARQLGGTSLREVPGPPGGARILAKCEGENPVGSVKDRVAYALICSALERHGDRDLSELRLLEYSGGNLARALAHLGALLGIHMKFVVPSVTPPSLLDTLTGYGFEYALVDKELGFLGVIEETLALAAAQPEWTLLYQHRNEVNPAFHAATTGAELLDQLDGVRPAAWVASIGSGGTLTGVRSRLLEVAPGLRTVGVTPAELPYGSPLPPNGLPKYTGATGLGNGLHQPFVRRHGDAIEHRTVARDEALDGMVELHALSGLRAGSSGAANWLAARAVAAELPSDAVVLTVFPDAGSPEDWDLARSRRA</sequence>
<dbReference type="InterPro" id="IPR036052">
    <property type="entry name" value="TrpB-like_PALP_sf"/>
</dbReference>
<dbReference type="EMBL" id="CP108188">
    <property type="protein sequence ID" value="WTR69618.1"/>
    <property type="molecule type" value="Genomic_DNA"/>
</dbReference>
<gene>
    <name evidence="4" type="ORF">OG814_10240</name>
</gene>
<dbReference type="InterPro" id="IPR050214">
    <property type="entry name" value="Cys_Synth/Cystath_Beta-Synth"/>
</dbReference>
<dbReference type="Proteomes" id="UP001622594">
    <property type="component" value="Chromosome"/>
</dbReference>
<evidence type="ECO:0000313" key="5">
    <source>
        <dbReference type="Proteomes" id="UP001622594"/>
    </source>
</evidence>
<organism evidence="4 5">
    <name type="scientific">Streptomyces zaomyceticus</name>
    <dbReference type="NCBI Taxonomy" id="68286"/>
    <lineage>
        <taxon>Bacteria</taxon>
        <taxon>Bacillati</taxon>
        <taxon>Actinomycetota</taxon>
        <taxon>Actinomycetes</taxon>
        <taxon>Kitasatosporales</taxon>
        <taxon>Streptomycetaceae</taxon>
        <taxon>Streptomyces</taxon>
    </lineage>
</organism>
<dbReference type="RefSeq" id="WP_327164678.1">
    <property type="nucleotide sequence ID" value="NZ_CP108188.1"/>
</dbReference>
<dbReference type="Gene3D" id="3.40.50.1100">
    <property type="match status" value="2"/>
</dbReference>
<evidence type="ECO:0000313" key="4">
    <source>
        <dbReference type="EMBL" id="WTR69618.1"/>
    </source>
</evidence>
<evidence type="ECO:0000256" key="1">
    <source>
        <dbReference type="ARBA" id="ARBA00001933"/>
    </source>
</evidence>
<dbReference type="Pfam" id="PF00291">
    <property type="entry name" value="PALP"/>
    <property type="match status" value="1"/>
</dbReference>
<proteinExistence type="predicted"/>
<keyword evidence="5" id="KW-1185">Reference proteome</keyword>
<dbReference type="InterPro" id="IPR001926">
    <property type="entry name" value="TrpB-like_PALP"/>
</dbReference>